<gene>
    <name evidence="3" type="ORF">ACFQXB_06195</name>
</gene>
<dbReference type="Proteomes" id="UP001596516">
    <property type="component" value="Unassembled WGS sequence"/>
</dbReference>
<keyword evidence="1" id="KW-1133">Transmembrane helix</keyword>
<feature type="domain" description="DUF4236" evidence="2">
    <location>
        <begin position="3"/>
        <end position="53"/>
    </location>
</feature>
<evidence type="ECO:0000259" key="2">
    <source>
        <dbReference type="Pfam" id="PF14020"/>
    </source>
</evidence>
<evidence type="ECO:0000313" key="4">
    <source>
        <dbReference type="Proteomes" id="UP001596516"/>
    </source>
</evidence>
<keyword evidence="4" id="KW-1185">Reference proteome</keyword>
<evidence type="ECO:0000256" key="1">
    <source>
        <dbReference type="SAM" id="Phobius"/>
    </source>
</evidence>
<organism evidence="3 4">
    <name type="scientific">Plastorhodobacter daqingensis</name>
    <dbReference type="NCBI Taxonomy" id="1387281"/>
    <lineage>
        <taxon>Bacteria</taxon>
        <taxon>Pseudomonadati</taxon>
        <taxon>Pseudomonadota</taxon>
        <taxon>Alphaproteobacteria</taxon>
        <taxon>Rhodobacterales</taxon>
        <taxon>Paracoccaceae</taxon>
        <taxon>Plastorhodobacter</taxon>
    </lineage>
</organism>
<dbReference type="RefSeq" id="WP_377400779.1">
    <property type="nucleotide sequence ID" value="NZ_JBHTFQ010000003.1"/>
</dbReference>
<feature type="transmembrane region" description="Helical" evidence="1">
    <location>
        <begin position="153"/>
        <end position="171"/>
    </location>
</feature>
<comment type="caution">
    <text evidence="3">The sequence shown here is derived from an EMBL/GenBank/DDBJ whole genome shotgun (WGS) entry which is preliminary data.</text>
</comment>
<feature type="transmembrane region" description="Helical" evidence="1">
    <location>
        <begin position="129"/>
        <end position="147"/>
    </location>
</feature>
<name>A0ABW2UGI2_9RHOB</name>
<evidence type="ECO:0000313" key="3">
    <source>
        <dbReference type="EMBL" id="MFC7703779.1"/>
    </source>
</evidence>
<reference evidence="4" key="1">
    <citation type="journal article" date="2019" name="Int. J. Syst. Evol. Microbiol.">
        <title>The Global Catalogue of Microorganisms (GCM) 10K type strain sequencing project: providing services to taxonomists for standard genome sequencing and annotation.</title>
        <authorList>
            <consortium name="The Broad Institute Genomics Platform"/>
            <consortium name="The Broad Institute Genome Sequencing Center for Infectious Disease"/>
            <person name="Wu L."/>
            <person name="Ma J."/>
        </authorList>
    </citation>
    <scope>NUCLEOTIDE SEQUENCE [LARGE SCALE GENOMIC DNA]</scope>
    <source>
        <strain evidence="4">CGMCC 1.12750</strain>
    </source>
</reference>
<proteinExistence type="predicted"/>
<keyword evidence="1" id="KW-0472">Membrane</keyword>
<accession>A0ABW2UGI2</accession>
<sequence>MPFYIRDSVSLGPFRINLSKSGVGISAGVKGFRVGTGPKGHYIHAGTSGVYYRKTLGGLGRRPKPATAEGRADYASEISRIAPNEKLPTYMTEDGVLMRRIISAEADVLVSESHSEALRSLNEARERPSFTLILCVAAGVGLAFSLVSQNPPIICLFAALLVVGYLVGNMIDLPRRNVVFAYNLDPEAEERYKALVGAIDRIASASKIWFVKAQGDITNSNAWKRNSGASSLVDNKETSVSYALPKGIASNVTPPMITIDGKNCYFLPDCILVEENRRFGAVRYENIRTAVRDQRMIMDTAPSDATVVGQTWKYVNKNGSPDRRFKDNRQLPICLFEEIGMVSEGGFKGLLQVSKHGISGAYGDAVRELGRITKELKDAEPLLITKDG</sequence>
<protein>
    <submittedName>
        <fullName evidence="3">DUF4236 domain-containing protein</fullName>
    </submittedName>
</protein>
<dbReference type="EMBL" id="JBHTFQ010000003">
    <property type="protein sequence ID" value="MFC7703779.1"/>
    <property type="molecule type" value="Genomic_DNA"/>
</dbReference>
<dbReference type="Pfam" id="PF14020">
    <property type="entry name" value="DUF4236"/>
    <property type="match status" value="1"/>
</dbReference>
<keyword evidence="1" id="KW-0812">Transmembrane</keyword>
<dbReference type="InterPro" id="IPR025330">
    <property type="entry name" value="DUF4236"/>
</dbReference>